<dbReference type="Pfam" id="PF13546">
    <property type="entry name" value="DDE_5"/>
    <property type="match status" value="1"/>
</dbReference>
<accession>A0A5A5TGJ6</accession>
<protein>
    <recommendedName>
        <fullName evidence="1">Transposase IS701-like DDE domain-containing protein</fullName>
    </recommendedName>
</protein>
<name>A0A5A5TGJ6_9CHLR</name>
<reference evidence="2 3" key="1">
    <citation type="submission" date="2019-01" db="EMBL/GenBank/DDBJ databases">
        <title>Draft genome sequence of Dictyobacter sp. Uno17.</title>
        <authorList>
            <person name="Wang C.M."/>
            <person name="Zheng Y."/>
            <person name="Sakai Y."/>
            <person name="Abe K."/>
            <person name="Yokota A."/>
            <person name="Yabe S."/>
        </authorList>
    </citation>
    <scope>NUCLEOTIDE SEQUENCE [LARGE SCALE GENOMIC DNA]</scope>
    <source>
        <strain evidence="2 3">Uno17</strain>
    </source>
</reference>
<feature type="domain" description="Transposase IS701-like DDE" evidence="1">
    <location>
        <begin position="1"/>
        <end position="157"/>
    </location>
</feature>
<dbReference type="SUPFAM" id="SSF53098">
    <property type="entry name" value="Ribonuclease H-like"/>
    <property type="match status" value="1"/>
</dbReference>
<dbReference type="InterPro" id="IPR012337">
    <property type="entry name" value="RNaseH-like_sf"/>
</dbReference>
<evidence type="ECO:0000313" key="3">
    <source>
        <dbReference type="Proteomes" id="UP000322530"/>
    </source>
</evidence>
<comment type="caution">
    <text evidence="2">The sequence shown here is derived from an EMBL/GenBank/DDBJ whole genome shotgun (WGS) entry which is preliminary data.</text>
</comment>
<proteinExistence type="predicted"/>
<sequence>MYQALDHGRIQTEALQQIWVKTLLADLPAAEPLWISVNATSIARPDAHTSQARGIIHVSNLPRAAKPISVGWQFSTMMLLPEAASSWVGILDQQRIPTAQTAIEVAIAQLQALIPLLQRPAILLADRWYATSAFLRACQHLGIQVLIRLKSNRRLYRRSGN</sequence>
<evidence type="ECO:0000313" key="2">
    <source>
        <dbReference type="EMBL" id="GCF10355.1"/>
    </source>
</evidence>
<organism evidence="2 3">
    <name type="scientific">Dictyobacter arantiisoli</name>
    <dbReference type="NCBI Taxonomy" id="2014874"/>
    <lineage>
        <taxon>Bacteria</taxon>
        <taxon>Bacillati</taxon>
        <taxon>Chloroflexota</taxon>
        <taxon>Ktedonobacteria</taxon>
        <taxon>Ktedonobacterales</taxon>
        <taxon>Dictyobacteraceae</taxon>
        <taxon>Dictyobacter</taxon>
    </lineage>
</organism>
<dbReference type="EMBL" id="BIXY01000068">
    <property type="protein sequence ID" value="GCF10355.1"/>
    <property type="molecule type" value="Genomic_DNA"/>
</dbReference>
<dbReference type="Proteomes" id="UP000322530">
    <property type="component" value="Unassembled WGS sequence"/>
</dbReference>
<dbReference type="InterPro" id="IPR038721">
    <property type="entry name" value="IS701-like_DDE_dom"/>
</dbReference>
<dbReference type="OrthoDB" id="143334at2"/>
<keyword evidence="3" id="KW-1185">Reference proteome</keyword>
<dbReference type="RefSeq" id="WP_149403242.1">
    <property type="nucleotide sequence ID" value="NZ_BIXY01000068.1"/>
</dbReference>
<evidence type="ECO:0000259" key="1">
    <source>
        <dbReference type="Pfam" id="PF13546"/>
    </source>
</evidence>
<dbReference type="AlphaFoldDB" id="A0A5A5TGJ6"/>
<gene>
    <name evidence="2" type="ORF">KDI_39190</name>
</gene>